<dbReference type="EMBL" id="JAACXV010014162">
    <property type="protein sequence ID" value="KAF7269880.1"/>
    <property type="molecule type" value="Genomic_DNA"/>
</dbReference>
<name>A0A834M7Z5_RHYFE</name>
<evidence type="ECO:0000313" key="2">
    <source>
        <dbReference type="Proteomes" id="UP000625711"/>
    </source>
</evidence>
<comment type="caution">
    <text evidence="1">The sequence shown here is derived from an EMBL/GenBank/DDBJ whole genome shotgun (WGS) entry which is preliminary data.</text>
</comment>
<dbReference type="Proteomes" id="UP000625711">
    <property type="component" value="Unassembled WGS sequence"/>
</dbReference>
<keyword evidence="2" id="KW-1185">Reference proteome</keyword>
<proteinExistence type="predicted"/>
<protein>
    <submittedName>
        <fullName evidence="1">Uncharacterized protein</fullName>
    </submittedName>
</protein>
<evidence type="ECO:0000313" key="1">
    <source>
        <dbReference type="EMBL" id="KAF7269880.1"/>
    </source>
</evidence>
<accession>A0A834M7Z5</accession>
<organism evidence="1 2">
    <name type="scientific">Rhynchophorus ferrugineus</name>
    <name type="common">Red palm weevil</name>
    <name type="synonym">Curculio ferrugineus</name>
    <dbReference type="NCBI Taxonomy" id="354439"/>
    <lineage>
        <taxon>Eukaryota</taxon>
        <taxon>Metazoa</taxon>
        <taxon>Ecdysozoa</taxon>
        <taxon>Arthropoda</taxon>
        <taxon>Hexapoda</taxon>
        <taxon>Insecta</taxon>
        <taxon>Pterygota</taxon>
        <taxon>Neoptera</taxon>
        <taxon>Endopterygota</taxon>
        <taxon>Coleoptera</taxon>
        <taxon>Polyphaga</taxon>
        <taxon>Cucujiformia</taxon>
        <taxon>Curculionidae</taxon>
        <taxon>Dryophthorinae</taxon>
        <taxon>Rhynchophorus</taxon>
    </lineage>
</organism>
<sequence length="97" mass="10684">MLPQIFAATVATTLPHRAPSLSSPSPIRRAFRGADRRPRDSNVTGPVNWLVRAVFSANDVARSSVISVDFGICIIGCFLFDYHCLEFVFLIGDSTDR</sequence>
<reference evidence="1" key="1">
    <citation type="submission" date="2020-08" db="EMBL/GenBank/DDBJ databases">
        <title>Genome sequencing and assembly of the red palm weevil Rhynchophorus ferrugineus.</title>
        <authorList>
            <person name="Dias G.B."/>
            <person name="Bergman C.M."/>
            <person name="Manee M."/>
        </authorList>
    </citation>
    <scope>NUCLEOTIDE SEQUENCE</scope>
    <source>
        <strain evidence="1">AA-2017</strain>
        <tissue evidence="1">Whole larva</tissue>
    </source>
</reference>
<gene>
    <name evidence="1" type="ORF">GWI33_017105</name>
</gene>
<dbReference type="AlphaFoldDB" id="A0A834M7Z5"/>